<dbReference type="AlphaFoldDB" id="A0A6N3BWL8"/>
<evidence type="ECO:0000313" key="2">
    <source>
        <dbReference type="EMBL" id="VYU07554.1"/>
    </source>
</evidence>
<keyword evidence="1" id="KW-0472">Membrane</keyword>
<organism evidence="2">
    <name type="scientific">Flavonifractor plautii</name>
    <name type="common">Fusobacterium plautii</name>
    <dbReference type="NCBI Taxonomy" id="292800"/>
    <lineage>
        <taxon>Bacteria</taxon>
        <taxon>Bacillati</taxon>
        <taxon>Bacillota</taxon>
        <taxon>Clostridia</taxon>
        <taxon>Eubacteriales</taxon>
        <taxon>Oscillospiraceae</taxon>
        <taxon>Flavonifractor</taxon>
    </lineage>
</organism>
<accession>A0A6N3BWL8</accession>
<sequence length="179" mass="20625">MHRRPVLGILQPGRRLKQAPEQFGNHLAVVRLQQFAVGQSVLAAPAAQKLPFSFNQLQAGLQALPGHFPGFGNQLHACLHGSLIPDLVRPAQRQGIDCLLSYLLKQLLRRGMLLNLFHTCVLLVIFWWASDHNNTRFCGIKLSPYVTKKMPQTKRYQQFLYRKKRRLIWHRPHMDCPSF</sequence>
<gene>
    <name evidence="2" type="ORF">FPLFYP42_01254</name>
</gene>
<reference evidence="2" key="1">
    <citation type="submission" date="2019-11" db="EMBL/GenBank/DDBJ databases">
        <authorList>
            <person name="Feng L."/>
        </authorList>
    </citation>
    <scope>NUCLEOTIDE SEQUENCE</scope>
    <source>
        <strain evidence="2">FplautiiLFYP42</strain>
    </source>
</reference>
<feature type="transmembrane region" description="Helical" evidence="1">
    <location>
        <begin position="112"/>
        <end position="129"/>
    </location>
</feature>
<name>A0A6N3BWL8_FLAPL</name>
<dbReference type="EMBL" id="CACRUB010000024">
    <property type="protein sequence ID" value="VYU07554.1"/>
    <property type="molecule type" value="Genomic_DNA"/>
</dbReference>
<protein>
    <submittedName>
        <fullName evidence="2">Uncharacterized protein</fullName>
    </submittedName>
</protein>
<evidence type="ECO:0000256" key="1">
    <source>
        <dbReference type="SAM" id="Phobius"/>
    </source>
</evidence>
<proteinExistence type="predicted"/>
<keyword evidence="1" id="KW-1133">Transmembrane helix</keyword>
<keyword evidence="1" id="KW-0812">Transmembrane</keyword>